<proteinExistence type="inferred from homology"/>
<dbReference type="Gene3D" id="3.60.21.10">
    <property type="match status" value="1"/>
</dbReference>
<dbReference type="Pfam" id="PF00149">
    <property type="entry name" value="Metallophos"/>
    <property type="match status" value="1"/>
</dbReference>
<dbReference type="PRINTS" id="PR00114">
    <property type="entry name" value="STPHPHTASE"/>
</dbReference>
<gene>
    <name evidence="12" type="ORF">CTI12_AA137990</name>
</gene>
<keyword evidence="4 9" id="KW-0378">Hydrolase</keyword>
<feature type="transmembrane region" description="Helical" evidence="10">
    <location>
        <begin position="362"/>
        <end position="382"/>
    </location>
</feature>
<evidence type="ECO:0000256" key="1">
    <source>
        <dbReference type="ARBA" id="ARBA00001936"/>
    </source>
</evidence>
<reference evidence="12 13" key="1">
    <citation type="journal article" date="2018" name="Mol. Plant">
        <title>The genome of Artemisia annua provides insight into the evolution of Asteraceae family and artemisinin biosynthesis.</title>
        <authorList>
            <person name="Shen Q."/>
            <person name="Zhang L."/>
            <person name="Liao Z."/>
            <person name="Wang S."/>
            <person name="Yan T."/>
            <person name="Shi P."/>
            <person name="Liu M."/>
            <person name="Fu X."/>
            <person name="Pan Q."/>
            <person name="Wang Y."/>
            <person name="Lv Z."/>
            <person name="Lu X."/>
            <person name="Zhang F."/>
            <person name="Jiang W."/>
            <person name="Ma Y."/>
            <person name="Chen M."/>
            <person name="Hao X."/>
            <person name="Li L."/>
            <person name="Tang Y."/>
            <person name="Lv G."/>
            <person name="Zhou Y."/>
            <person name="Sun X."/>
            <person name="Brodelius P.E."/>
            <person name="Rose J.K.C."/>
            <person name="Tang K."/>
        </authorList>
    </citation>
    <scope>NUCLEOTIDE SEQUENCE [LARGE SCALE GENOMIC DNA]</scope>
    <source>
        <strain evidence="13">cv. Huhao1</strain>
        <tissue evidence="12">Leaf</tissue>
    </source>
</reference>
<dbReference type="PANTHER" id="PTHR11668:SF490">
    <property type="entry name" value="SERINE_THREONINE-PROTEIN PHOSPHATASE PP1 ISOZYME 4"/>
    <property type="match status" value="1"/>
</dbReference>
<dbReference type="STRING" id="35608.A0A2U1PL97"/>
<evidence type="ECO:0000256" key="10">
    <source>
        <dbReference type="SAM" id="Phobius"/>
    </source>
</evidence>
<keyword evidence="5" id="KW-0904">Protein phosphatase</keyword>
<keyword evidence="13" id="KW-1185">Reference proteome</keyword>
<evidence type="ECO:0000256" key="4">
    <source>
        <dbReference type="ARBA" id="ARBA00022801"/>
    </source>
</evidence>
<dbReference type="PANTHER" id="PTHR11668">
    <property type="entry name" value="SERINE/THREONINE PROTEIN PHOSPHATASE"/>
    <property type="match status" value="1"/>
</dbReference>
<dbReference type="EC" id="3.1.3.16" evidence="9"/>
<evidence type="ECO:0000256" key="2">
    <source>
        <dbReference type="ARBA" id="ARBA00005333"/>
    </source>
</evidence>
<comment type="cofactor">
    <cofactor evidence="1">
        <name>Mn(2+)</name>
        <dbReference type="ChEBI" id="CHEBI:29035"/>
    </cofactor>
</comment>
<dbReference type="GO" id="GO:0046872">
    <property type="term" value="F:metal ion binding"/>
    <property type="evidence" value="ECO:0007669"/>
    <property type="project" value="UniProtKB-KW"/>
</dbReference>
<dbReference type="GO" id="GO:0005737">
    <property type="term" value="C:cytoplasm"/>
    <property type="evidence" value="ECO:0007669"/>
    <property type="project" value="TreeGrafter"/>
</dbReference>
<dbReference type="InterPro" id="IPR029052">
    <property type="entry name" value="Metallo-depent_PP-like"/>
</dbReference>
<name>A0A2U1PL97_ARTAN</name>
<organism evidence="12 13">
    <name type="scientific">Artemisia annua</name>
    <name type="common">Sweet wormwood</name>
    <dbReference type="NCBI Taxonomy" id="35608"/>
    <lineage>
        <taxon>Eukaryota</taxon>
        <taxon>Viridiplantae</taxon>
        <taxon>Streptophyta</taxon>
        <taxon>Embryophyta</taxon>
        <taxon>Tracheophyta</taxon>
        <taxon>Spermatophyta</taxon>
        <taxon>Magnoliopsida</taxon>
        <taxon>eudicotyledons</taxon>
        <taxon>Gunneridae</taxon>
        <taxon>Pentapetalae</taxon>
        <taxon>asterids</taxon>
        <taxon>campanulids</taxon>
        <taxon>Asterales</taxon>
        <taxon>Asteraceae</taxon>
        <taxon>Asteroideae</taxon>
        <taxon>Anthemideae</taxon>
        <taxon>Artemisiinae</taxon>
        <taxon>Artemisia</taxon>
    </lineage>
</organism>
<dbReference type="PROSITE" id="PS00125">
    <property type="entry name" value="SER_THR_PHOSPHATASE"/>
    <property type="match status" value="1"/>
</dbReference>
<dbReference type="SMART" id="SM00156">
    <property type="entry name" value="PP2Ac"/>
    <property type="match status" value="1"/>
</dbReference>
<accession>A0A2U1PL97</accession>
<dbReference type="GO" id="GO:0004722">
    <property type="term" value="F:protein serine/threonine phosphatase activity"/>
    <property type="evidence" value="ECO:0007669"/>
    <property type="project" value="UniProtKB-EC"/>
</dbReference>
<dbReference type="OrthoDB" id="1930084at2759"/>
<dbReference type="EMBL" id="PKPP01001006">
    <property type="protein sequence ID" value="PWA86531.1"/>
    <property type="molecule type" value="Genomic_DNA"/>
</dbReference>
<dbReference type="InterPro" id="IPR004843">
    <property type="entry name" value="Calcineurin-like_PHP"/>
</dbReference>
<protein>
    <recommendedName>
        <fullName evidence="9">Serine/threonine-protein phosphatase</fullName>
        <ecNumber evidence="9">3.1.3.16</ecNumber>
    </recommendedName>
</protein>
<dbReference type="FunFam" id="3.60.21.10:FF:000212">
    <property type="entry name" value="Serine/threonine-protein phosphatase"/>
    <property type="match status" value="1"/>
</dbReference>
<dbReference type="AlphaFoldDB" id="A0A2U1PL97"/>
<dbReference type="InterPro" id="IPR006186">
    <property type="entry name" value="Ser/Thr-sp_prot-phosphatase"/>
</dbReference>
<dbReference type="GO" id="GO:0005634">
    <property type="term" value="C:nucleus"/>
    <property type="evidence" value="ECO:0007669"/>
    <property type="project" value="TreeGrafter"/>
</dbReference>
<comment type="catalytic activity">
    <reaction evidence="7">
        <text>O-phospho-L-seryl-[protein] + H2O = L-seryl-[protein] + phosphate</text>
        <dbReference type="Rhea" id="RHEA:20629"/>
        <dbReference type="Rhea" id="RHEA-COMP:9863"/>
        <dbReference type="Rhea" id="RHEA-COMP:11604"/>
        <dbReference type="ChEBI" id="CHEBI:15377"/>
        <dbReference type="ChEBI" id="CHEBI:29999"/>
        <dbReference type="ChEBI" id="CHEBI:43474"/>
        <dbReference type="ChEBI" id="CHEBI:83421"/>
        <dbReference type="EC" id="3.1.3.16"/>
    </reaction>
</comment>
<comment type="caution">
    <text evidence="12">The sequence shown here is derived from an EMBL/GenBank/DDBJ whole genome shotgun (WGS) entry which is preliminary data.</text>
</comment>
<evidence type="ECO:0000256" key="8">
    <source>
        <dbReference type="ARBA" id="ARBA00048336"/>
    </source>
</evidence>
<evidence type="ECO:0000313" key="13">
    <source>
        <dbReference type="Proteomes" id="UP000245207"/>
    </source>
</evidence>
<comment type="similarity">
    <text evidence="2">Belongs to the PPP phosphatase family. PP-1 subfamily.</text>
</comment>
<feature type="domain" description="Serine/threonine specific protein phosphatases" evidence="11">
    <location>
        <begin position="127"/>
        <end position="132"/>
    </location>
</feature>
<evidence type="ECO:0000256" key="3">
    <source>
        <dbReference type="ARBA" id="ARBA00022723"/>
    </source>
</evidence>
<dbReference type="Proteomes" id="UP000245207">
    <property type="component" value="Unassembled WGS sequence"/>
</dbReference>
<dbReference type="SUPFAM" id="SSF56300">
    <property type="entry name" value="Metallo-dependent phosphatases"/>
    <property type="match status" value="1"/>
</dbReference>
<evidence type="ECO:0000256" key="7">
    <source>
        <dbReference type="ARBA" id="ARBA00047761"/>
    </source>
</evidence>
<keyword evidence="10" id="KW-0812">Transmembrane</keyword>
<feature type="transmembrane region" description="Helical" evidence="10">
    <location>
        <begin position="331"/>
        <end position="350"/>
    </location>
</feature>
<keyword evidence="10" id="KW-0472">Membrane</keyword>
<dbReference type="InterPro" id="IPR050341">
    <property type="entry name" value="PP1_catalytic_subunit"/>
</dbReference>
<keyword evidence="3" id="KW-0479">Metal-binding</keyword>
<sequence length="383" mass="43675">MAKICHVTETVYSQTLHTFIHDCSFVARFINVLKASKFLIIDASRCALIATNGNITLLIQGFFCVLKTSDIHGQYSDLLRLFEYGGFPPQANYLFLGDYVDRGKQSLETICLLLAYKIRYPENFFLLRGNHECASINRIYGFYDECKRRFNVKLWKAFTDCFNCLPVAALVDDKILCMHGGLSPDLTDLDQIRNLPRPTAIPDTGLLCDLLWSDPSKDVKGWGMNDRGVSYTFGPDKVSEFLTKHDLDLVCRAHQVVEDGYEFFADRQLVTIFSAPNYCDNVCLIVRKKKWVIPPGDSFHLCFIEGTVRLHQQKNRGSRWFLNDDNAEKFVFLKLPYGMCLYFSFVSRLISLSADIANALIVWKIVIMSNWLVSMISGLVGIP</sequence>
<evidence type="ECO:0000256" key="6">
    <source>
        <dbReference type="ARBA" id="ARBA00023211"/>
    </source>
</evidence>
<evidence type="ECO:0000259" key="11">
    <source>
        <dbReference type="PROSITE" id="PS00125"/>
    </source>
</evidence>
<evidence type="ECO:0000256" key="5">
    <source>
        <dbReference type="ARBA" id="ARBA00022912"/>
    </source>
</evidence>
<keyword evidence="10" id="KW-1133">Transmembrane helix</keyword>
<keyword evidence="6" id="KW-0464">Manganese</keyword>
<comment type="catalytic activity">
    <reaction evidence="8 9">
        <text>O-phospho-L-threonyl-[protein] + H2O = L-threonyl-[protein] + phosphate</text>
        <dbReference type="Rhea" id="RHEA:47004"/>
        <dbReference type="Rhea" id="RHEA-COMP:11060"/>
        <dbReference type="Rhea" id="RHEA-COMP:11605"/>
        <dbReference type="ChEBI" id="CHEBI:15377"/>
        <dbReference type="ChEBI" id="CHEBI:30013"/>
        <dbReference type="ChEBI" id="CHEBI:43474"/>
        <dbReference type="ChEBI" id="CHEBI:61977"/>
        <dbReference type="EC" id="3.1.3.16"/>
    </reaction>
</comment>
<evidence type="ECO:0000313" key="12">
    <source>
        <dbReference type="EMBL" id="PWA86531.1"/>
    </source>
</evidence>
<evidence type="ECO:0000256" key="9">
    <source>
        <dbReference type="RuleBase" id="RU004273"/>
    </source>
</evidence>